<dbReference type="Proteomes" id="UP001484179">
    <property type="component" value="Chromosome 1"/>
</dbReference>
<dbReference type="InterPro" id="IPR026349">
    <property type="entry name" value="CHP04255"/>
</dbReference>
<organism evidence="2 3">
    <name type="scientific">Burkholderia pyrrocinia</name>
    <name type="common">Pseudomonas pyrrocinia</name>
    <dbReference type="NCBI Taxonomy" id="60550"/>
    <lineage>
        <taxon>Bacteria</taxon>
        <taxon>Pseudomonadati</taxon>
        <taxon>Pseudomonadota</taxon>
        <taxon>Betaproteobacteria</taxon>
        <taxon>Burkholderiales</taxon>
        <taxon>Burkholderiaceae</taxon>
        <taxon>Burkholderia</taxon>
        <taxon>Burkholderia cepacia complex</taxon>
    </lineage>
</organism>
<dbReference type="EMBL" id="CP150849">
    <property type="protein sequence ID" value="WZW54093.1"/>
    <property type="molecule type" value="Genomic_DNA"/>
</dbReference>
<gene>
    <name evidence="2" type="ORF">WN985_17180</name>
</gene>
<keyword evidence="3" id="KW-1185">Reference proteome</keyword>
<keyword evidence="1" id="KW-0812">Transmembrane</keyword>
<dbReference type="RefSeq" id="WP_342308230.1">
    <property type="nucleotide sequence ID" value="NZ_CP150849.1"/>
</dbReference>
<proteinExistence type="predicted"/>
<dbReference type="NCBIfam" id="TIGR04255">
    <property type="entry name" value="sporadTIGR04255"/>
    <property type="match status" value="1"/>
</dbReference>
<keyword evidence="1" id="KW-1133">Transmembrane helix</keyword>
<evidence type="ECO:0000313" key="3">
    <source>
        <dbReference type="Proteomes" id="UP001484179"/>
    </source>
</evidence>
<accession>A0ABZ3BFU0</accession>
<feature type="transmembrane region" description="Helical" evidence="1">
    <location>
        <begin position="9"/>
        <end position="27"/>
    </location>
</feature>
<reference evidence="2 3" key="1">
    <citation type="submission" date="2024-04" db="EMBL/GenBank/DDBJ databases">
        <title>Biological Control Activity of Plant Growth Promoting Rhizobacteria Burkholderia pyrrocinia BX1 against Tobacco black shank Introduction Tobacco black shank (TBS) caused by the oomycete Phytophthora. nicotianae (P. nicotianae) has become a destructive soil.</title>
        <authorList>
            <person name="Liu X."/>
            <person name="Shu C."/>
        </authorList>
    </citation>
    <scope>NUCLEOTIDE SEQUENCE [LARGE SCALE GENOMIC DNA]</scope>
    <source>
        <strain evidence="2 3">BX1</strain>
    </source>
</reference>
<protein>
    <submittedName>
        <fullName evidence="2">TIGR04255 family protein</fullName>
    </submittedName>
</protein>
<sequence length="320" mass="35471">MLRSFNRTAIALILIGGGLILSIFVLLSRQVLIGPTTKLRPEKAVTQTAEGKVRVPVKFDRPPVVEVACGVLFSSAQPILTGHVGSFWERMKSEFPRIQDAAPLASVLEVPGQLSGVNFHFSDLPPLRRVWFLDADGRNLIQMQEDRFLFNWKKASDDDCYPDYGAVYAKFEHHLSEFLAFAQEVGIGAVTTRQFELVYVNHISSANGLDLVGPGAVMVDHVREASEGRFLPNPEGFSWTTVYPMPDGIGRLYVAAQTAINQPNQEKLVRLDITARGIGTDTSPTGRKKWFDIAHDWITHGFVDVTSKTLHEPAAWGRTA</sequence>
<keyword evidence="1" id="KW-0472">Membrane</keyword>
<evidence type="ECO:0000313" key="2">
    <source>
        <dbReference type="EMBL" id="WZW54093.1"/>
    </source>
</evidence>
<name>A0ABZ3BFU0_BURPY</name>
<evidence type="ECO:0000256" key="1">
    <source>
        <dbReference type="SAM" id="Phobius"/>
    </source>
</evidence>